<gene>
    <name evidence="2" type="ORF">C5L31_000313</name>
</gene>
<feature type="transmembrane region" description="Helical" evidence="1">
    <location>
        <begin position="238"/>
        <end position="267"/>
    </location>
</feature>
<keyword evidence="1" id="KW-0472">Membrane</keyword>
<dbReference type="STRING" id="1122149.FD44_GL001471"/>
<accession>A0A4R5NL91</accession>
<reference evidence="2 3" key="1">
    <citation type="journal article" date="2019" name="Appl. Microbiol. Biotechnol.">
        <title>Uncovering carbohydrate metabolism through a genotype-phenotype association study of 56 lactic acid bacteria genomes.</title>
        <authorList>
            <person name="Buron-Moles G."/>
            <person name="Chailyan A."/>
            <person name="Dolejs I."/>
            <person name="Forster J."/>
            <person name="Miks M.H."/>
        </authorList>
    </citation>
    <scope>NUCLEOTIDE SEQUENCE [LARGE SCALE GENOMIC DNA]</scope>
    <source>
        <strain evidence="2 3">ATCC 49373</strain>
    </source>
</reference>
<dbReference type="Proteomes" id="UP000294854">
    <property type="component" value="Unassembled WGS sequence"/>
</dbReference>
<feature type="transmembrane region" description="Helical" evidence="1">
    <location>
        <begin position="156"/>
        <end position="181"/>
    </location>
</feature>
<feature type="transmembrane region" description="Helical" evidence="1">
    <location>
        <begin position="87"/>
        <end position="108"/>
    </location>
</feature>
<protein>
    <recommendedName>
        <fullName evidence="4">Integral membrane protein</fullName>
    </recommendedName>
</protein>
<evidence type="ECO:0000313" key="3">
    <source>
        <dbReference type="Proteomes" id="UP000294854"/>
    </source>
</evidence>
<dbReference type="AlphaFoldDB" id="A0A4R5NL91"/>
<evidence type="ECO:0000256" key="1">
    <source>
        <dbReference type="SAM" id="Phobius"/>
    </source>
</evidence>
<evidence type="ECO:0000313" key="2">
    <source>
        <dbReference type="EMBL" id="TDG75439.1"/>
    </source>
</evidence>
<keyword evidence="1" id="KW-0812">Transmembrane</keyword>
<organism evidence="2 3">
    <name type="scientific">Secundilactobacillus malefermentans</name>
    <dbReference type="NCBI Taxonomy" id="176292"/>
    <lineage>
        <taxon>Bacteria</taxon>
        <taxon>Bacillati</taxon>
        <taxon>Bacillota</taxon>
        <taxon>Bacilli</taxon>
        <taxon>Lactobacillales</taxon>
        <taxon>Lactobacillaceae</taxon>
        <taxon>Secundilactobacillus</taxon>
    </lineage>
</organism>
<name>A0A4R5NL91_9LACO</name>
<sequence length="271" mass="30746">MTNRFFRFSNRAMLILFNIFFFLALIFAITSPNLILGDNKITGAGTTMVTTFFIVISIVLILSVIVYPKARHYFLLIFVKHQKLTAAICLALVVCWQIIFVLNVHPAIGFDAGAIHEGLINTQDIELRTYFGLYYNNMALLLIQHALATLFSTTSWLFFDLMTLLVVDLSAVLILLTILLLDKKRIPLAMYIESAWLLLFPTIIIPYTDAWVLPFVSGYLLCYVALKNKKFKLWQRSVFAILFGLLVAGTYFMKPSAIAPVIAIVLIEVIY</sequence>
<keyword evidence="1" id="KW-1133">Transmembrane helix</keyword>
<dbReference type="EMBL" id="PUFO01000066">
    <property type="protein sequence ID" value="TDG75439.1"/>
    <property type="molecule type" value="Genomic_DNA"/>
</dbReference>
<proteinExistence type="predicted"/>
<feature type="transmembrane region" description="Helical" evidence="1">
    <location>
        <begin position="12"/>
        <end position="35"/>
    </location>
</feature>
<comment type="caution">
    <text evidence="2">The sequence shown here is derived from an EMBL/GenBank/DDBJ whole genome shotgun (WGS) entry which is preliminary data.</text>
</comment>
<keyword evidence="3" id="KW-1185">Reference proteome</keyword>
<evidence type="ECO:0008006" key="4">
    <source>
        <dbReference type="Google" id="ProtNLM"/>
    </source>
</evidence>
<feature type="transmembrane region" description="Helical" evidence="1">
    <location>
        <begin position="47"/>
        <end position="67"/>
    </location>
</feature>